<protein>
    <recommendedName>
        <fullName evidence="5">Methyltransferase</fullName>
    </recommendedName>
</protein>
<proteinExistence type="inferred from homology"/>
<reference evidence="4" key="1">
    <citation type="submission" date="2018-05" db="EMBL/GenBank/DDBJ databases">
        <authorList>
            <person name="Lanie J.A."/>
            <person name="Ng W.-L."/>
            <person name="Kazmierczak K.M."/>
            <person name="Andrzejewski T.M."/>
            <person name="Davidsen T.M."/>
            <person name="Wayne K.J."/>
            <person name="Tettelin H."/>
            <person name="Glass J.I."/>
            <person name="Rusch D."/>
            <person name="Podicherti R."/>
            <person name="Tsui H.-C.T."/>
            <person name="Winkler M.E."/>
        </authorList>
    </citation>
    <scope>NUCLEOTIDE SEQUENCE</scope>
</reference>
<keyword evidence="3" id="KW-0808">Transferase</keyword>
<dbReference type="GO" id="GO:0008168">
    <property type="term" value="F:methyltransferase activity"/>
    <property type="evidence" value="ECO:0007669"/>
    <property type="project" value="UniProtKB-KW"/>
</dbReference>
<accession>A0A381PUD8</accession>
<organism evidence="4">
    <name type="scientific">marine metagenome</name>
    <dbReference type="NCBI Taxonomy" id="408172"/>
    <lineage>
        <taxon>unclassified sequences</taxon>
        <taxon>metagenomes</taxon>
        <taxon>ecological metagenomes</taxon>
    </lineage>
</organism>
<evidence type="ECO:0000256" key="2">
    <source>
        <dbReference type="ARBA" id="ARBA00022603"/>
    </source>
</evidence>
<sequence>MTKRRSRRKRKGNSADKIIQPVVEKGMIGGKYKPLSDHDIEQIHQTTLDVLENIGMANPLPQLKAVALEQGCTFTDEGRLLFPRSLVEDVIARAGRDFVMYGRDPKHDIHMSDQKVNLYGGGEAVTMLDLGAKKYRPSTINDVYDCARLVDYLEHVHSFSRVIVPTEFTDLLKADINTAYASVVGTEKHVALTFGSGDHVKPTIEMLDMIAGGEGKFLKRPFAHGGGCTVVSPLRYGTDNCEVAVAAIEMNAPVWVVIAPQSGATSPAALAGSLVQVLAETLASLMLVDLIKPGHPVIFGPWPFVTDLRTGSFSGGSGEEAVMSAASAQITNHYGLASSVGAGMTDSKSPDAQAGYEKGIAVVLAALAGCNNVSESSGMMASLMGYSFESLVIDNEMLGMVMRTVRGIEVNEETLSYRAIKATVEGEGHFLRDPQTLSLMKTEYLYPTLADRSTQEEWENEGSPDMRQRAEKRAREILNSHYPVYIDDKIDKKVRDTFPIEISRDIIKPAKDRY</sequence>
<evidence type="ECO:0000313" key="4">
    <source>
        <dbReference type="EMBL" id="SUZ70672.1"/>
    </source>
</evidence>
<comment type="similarity">
    <text evidence="1">Belongs to the trimethylamine methyltransferase family.</text>
</comment>
<dbReference type="PIRSF" id="PIRSF037567">
    <property type="entry name" value="MTTB_MeTrfase"/>
    <property type="match status" value="1"/>
</dbReference>
<dbReference type="InterPro" id="IPR010426">
    <property type="entry name" value="MTTB_MeTrfase"/>
</dbReference>
<dbReference type="GO" id="GO:0032259">
    <property type="term" value="P:methylation"/>
    <property type="evidence" value="ECO:0007669"/>
    <property type="project" value="UniProtKB-KW"/>
</dbReference>
<evidence type="ECO:0008006" key="5">
    <source>
        <dbReference type="Google" id="ProtNLM"/>
    </source>
</evidence>
<dbReference type="EMBL" id="UINC01001097">
    <property type="protein sequence ID" value="SUZ70672.1"/>
    <property type="molecule type" value="Genomic_DNA"/>
</dbReference>
<evidence type="ECO:0000256" key="1">
    <source>
        <dbReference type="ARBA" id="ARBA00007137"/>
    </source>
</evidence>
<dbReference type="Pfam" id="PF06253">
    <property type="entry name" value="MTTB"/>
    <property type="match status" value="1"/>
</dbReference>
<dbReference type="InterPro" id="IPR038601">
    <property type="entry name" value="MttB-like_sf"/>
</dbReference>
<gene>
    <name evidence="4" type="ORF">METZ01_LOCUS23526</name>
</gene>
<evidence type="ECO:0000256" key="3">
    <source>
        <dbReference type="ARBA" id="ARBA00022679"/>
    </source>
</evidence>
<keyword evidence="2" id="KW-0489">Methyltransferase</keyword>
<dbReference type="Gene3D" id="3.20.20.480">
    <property type="entry name" value="Trimethylamine methyltransferase-like"/>
    <property type="match status" value="1"/>
</dbReference>
<dbReference type="GO" id="GO:0015948">
    <property type="term" value="P:methanogenesis"/>
    <property type="evidence" value="ECO:0007669"/>
    <property type="project" value="InterPro"/>
</dbReference>
<name>A0A381PUD8_9ZZZZ</name>
<dbReference type="AlphaFoldDB" id="A0A381PUD8"/>